<dbReference type="SUPFAM" id="SSF56784">
    <property type="entry name" value="HAD-like"/>
    <property type="match status" value="1"/>
</dbReference>
<dbReference type="SFLD" id="SFLDG01129">
    <property type="entry name" value="C1.5:_HAD__Beta-PGM__Phosphata"/>
    <property type="match status" value="1"/>
</dbReference>
<dbReference type="InterPro" id="IPR051540">
    <property type="entry name" value="S-2-haloacid_dehalogenase"/>
</dbReference>
<accession>A0ABW8ASK3</accession>
<dbReference type="PANTHER" id="PTHR43316">
    <property type="entry name" value="HYDROLASE, HALOACID DELAHOGENASE-RELATED"/>
    <property type="match status" value="1"/>
</dbReference>
<dbReference type="InterPro" id="IPR006439">
    <property type="entry name" value="HAD-SF_hydro_IA"/>
</dbReference>
<dbReference type="PRINTS" id="PR00413">
    <property type="entry name" value="HADHALOGNASE"/>
</dbReference>
<comment type="similarity">
    <text evidence="1">Belongs to the HAD-like hydrolase superfamily. S-2-haloalkanoic acid dehalogenase family.</text>
</comment>
<evidence type="ECO:0000256" key="1">
    <source>
        <dbReference type="ARBA" id="ARBA00008106"/>
    </source>
</evidence>
<reference evidence="3 4" key="1">
    <citation type="submission" date="2024-10" db="EMBL/GenBank/DDBJ databases">
        <title>The Natural Products Discovery Center: Release of the First 8490 Sequenced Strains for Exploring Actinobacteria Biosynthetic Diversity.</title>
        <authorList>
            <person name="Kalkreuter E."/>
            <person name="Kautsar S.A."/>
            <person name="Yang D."/>
            <person name="Bader C.D."/>
            <person name="Teijaro C.N."/>
            <person name="Fluegel L."/>
            <person name="Davis C.M."/>
            <person name="Simpson J.R."/>
            <person name="Lauterbach L."/>
            <person name="Steele A.D."/>
            <person name="Gui C."/>
            <person name="Meng S."/>
            <person name="Li G."/>
            <person name="Viehrig K."/>
            <person name="Ye F."/>
            <person name="Su P."/>
            <person name="Kiefer A.F."/>
            <person name="Nichols A."/>
            <person name="Cepeda A.J."/>
            <person name="Yan W."/>
            <person name="Fan B."/>
            <person name="Jiang Y."/>
            <person name="Adhikari A."/>
            <person name="Zheng C.-J."/>
            <person name="Schuster L."/>
            <person name="Cowan T.M."/>
            <person name="Smanski M.J."/>
            <person name="Chevrette M.G."/>
            <person name="De Carvalho L.P.S."/>
            <person name="Shen B."/>
        </authorList>
    </citation>
    <scope>NUCLEOTIDE SEQUENCE [LARGE SCALE GENOMIC DNA]</scope>
    <source>
        <strain evidence="3 4">NPDC049639</strain>
    </source>
</reference>
<gene>
    <name evidence="3" type="ORF">ACIB24_19865</name>
</gene>
<proteinExistence type="inferred from homology"/>
<dbReference type="Pfam" id="PF00702">
    <property type="entry name" value="Hydrolase"/>
    <property type="match status" value="1"/>
</dbReference>
<keyword evidence="4" id="KW-1185">Reference proteome</keyword>
<name>A0ABW8ASK3_9ACTN</name>
<evidence type="ECO:0000256" key="2">
    <source>
        <dbReference type="ARBA" id="ARBA00022801"/>
    </source>
</evidence>
<dbReference type="InterPro" id="IPR023214">
    <property type="entry name" value="HAD_sf"/>
</dbReference>
<dbReference type="Gene3D" id="1.10.150.240">
    <property type="entry name" value="Putative phosphatase, domain 2"/>
    <property type="match status" value="1"/>
</dbReference>
<dbReference type="InterPro" id="IPR006328">
    <property type="entry name" value="2-HAD"/>
</dbReference>
<dbReference type="InterPro" id="IPR023198">
    <property type="entry name" value="PGP-like_dom2"/>
</dbReference>
<dbReference type="NCBIfam" id="TIGR01428">
    <property type="entry name" value="HAD_type_II"/>
    <property type="match status" value="1"/>
</dbReference>
<dbReference type="RefSeq" id="WP_398283925.1">
    <property type="nucleotide sequence ID" value="NZ_JBITLV010000007.1"/>
</dbReference>
<protein>
    <submittedName>
        <fullName evidence="3">Haloacid dehalogenase type II</fullName>
    </submittedName>
</protein>
<dbReference type="InterPro" id="IPR036412">
    <property type="entry name" value="HAD-like_sf"/>
</dbReference>
<evidence type="ECO:0000313" key="3">
    <source>
        <dbReference type="EMBL" id="MFI7589329.1"/>
    </source>
</evidence>
<dbReference type="Proteomes" id="UP001612915">
    <property type="component" value="Unassembled WGS sequence"/>
</dbReference>
<dbReference type="NCBIfam" id="TIGR01493">
    <property type="entry name" value="HAD-SF-IA-v2"/>
    <property type="match status" value="1"/>
</dbReference>
<evidence type="ECO:0000313" key="4">
    <source>
        <dbReference type="Proteomes" id="UP001612915"/>
    </source>
</evidence>
<dbReference type="EMBL" id="JBITLV010000007">
    <property type="protein sequence ID" value="MFI7589329.1"/>
    <property type="molecule type" value="Genomic_DNA"/>
</dbReference>
<dbReference type="PANTHER" id="PTHR43316:SF3">
    <property type="entry name" value="HALOACID DEHALOGENASE, TYPE II (AFU_ORTHOLOGUE AFUA_2G07750)-RELATED"/>
    <property type="match status" value="1"/>
</dbReference>
<dbReference type="Gene3D" id="3.40.50.1000">
    <property type="entry name" value="HAD superfamily/HAD-like"/>
    <property type="match status" value="1"/>
</dbReference>
<keyword evidence="2" id="KW-0378">Hydrolase</keyword>
<comment type="caution">
    <text evidence="3">The sequence shown here is derived from an EMBL/GenBank/DDBJ whole genome shotgun (WGS) entry which is preliminary data.</text>
</comment>
<dbReference type="SFLD" id="SFLDS00003">
    <property type="entry name" value="Haloacid_Dehalogenase"/>
    <property type="match status" value="1"/>
</dbReference>
<organism evidence="3 4">
    <name type="scientific">Spongisporangium articulatum</name>
    <dbReference type="NCBI Taxonomy" id="3362603"/>
    <lineage>
        <taxon>Bacteria</taxon>
        <taxon>Bacillati</taxon>
        <taxon>Actinomycetota</taxon>
        <taxon>Actinomycetes</taxon>
        <taxon>Kineosporiales</taxon>
        <taxon>Kineosporiaceae</taxon>
        <taxon>Spongisporangium</taxon>
    </lineage>
</organism>
<sequence>MSITTLAFDVLGTVLDEDAGMRAACTALAPGRVEELFTSWNRARSARARAMAAGEAAYTPGAATDLAALRTALADLALEPAEEDVRAAGRFGHRLAPFPDSPPAFERLFRHYRLVTLTTAGLAQATDMSFASGLRWHMMLSCELVGANKPDPRTYRFLLERLELDPAEVLFVAAHEYDVEAAATFGMRTAFVDRVGLPADDLDRLAERFTYVTPDLQALADRLLPPPPVAR</sequence>